<keyword evidence="2" id="KW-1185">Reference proteome</keyword>
<protein>
    <submittedName>
        <fullName evidence="1">Uncharacterized protein</fullName>
    </submittedName>
</protein>
<gene>
    <name evidence="1" type="ORF">LY79DRAFT_46368</name>
</gene>
<dbReference type="RefSeq" id="XP_060408378.1">
    <property type="nucleotide sequence ID" value="XM_060553196.1"/>
</dbReference>
<evidence type="ECO:0000313" key="1">
    <source>
        <dbReference type="EMBL" id="KAK1570237.1"/>
    </source>
</evidence>
<comment type="caution">
    <text evidence="1">The sequence shown here is derived from an EMBL/GenBank/DDBJ whole genome shotgun (WGS) entry which is preliminary data.</text>
</comment>
<organism evidence="1 2">
    <name type="scientific">Colletotrichum navitas</name>
    <dbReference type="NCBI Taxonomy" id="681940"/>
    <lineage>
        <taxon>Eukaryota</taxon>
        <taxon>Fungi</taxon>
        <taxon>Dikarya</taxon>
        <taxon>Ascomycota</taxon>
        <taxon>Pezizomycotina</taxon>
        <taxon>Sordariomycetes</taxon>
        <taxon>Hypocreomycetidae</taxon>
        <taxon>Glomerellales</taxon>
        <taxon>Glomerellaceae</taxon>
        <taxon>Colletotrichum</taxon>
        <taxon>Colletotrichum graminicola species complex</taxon>
    </lineage>
</organism>
<accession>A0AAD8PN05</accession>
<dbReference type="AlphaFoldDB" id="A0AAD8PN05"/>
<sequence>MVLLQVWRRHFVPSIVCALWQVRRGAMQDNAGCCGIPRKRLQTGVQAAAPPWPGEAILSKAAPRNPNFDQCGGMPAMAIAMAIDNRCHRRLRGGSSQGPKNLATGIQLSNSRPPSWWCELMAGGWYFAWFVG</sequence>
<dbReference type="Proteomes" id="UP001230504">
    <property type="component" value="Unassembled WGS sequence"/>
</dbReference>
<dbReference type="GeneID" id="85437436"/>
<evidence type="ECO:0000313" key="2">
    <source>
        <dbReference type="Proteomes" id="UP001230504"/>
    </source>
</evidence>
<name>A0AAD8PN05_9PEZI</name>
<proteinExistence type="predicted"/>
<reference evidence="1" key="1">
    <citation type="submission" date="2021-06" db="EMBL/GenBank/DDBJ databases">
        <title>Comparative genomics, transcriptomics and evolutionary studies reveal genomic signatures of adaptation to plant cell wall in hemibiotrophic fungi.</title>
        <authorList>
            <consortium name="DOE Joint Genome Institute"/>
            <person name="Baroncelli R."/>
            <person name="Diaz J.F."/>
            <person name="Benocci T."/>
            <person name="Peng M."/>
            <person name="Battaglia E."/>
            <person name="Haridas S."/>
            <person name="Andreopoulos W."/>
            <person name="Labutti K."/>
            <person name="Pangilinan J."/>
            <person name="Floch G.L."/>
            <person name="Makela M.R."/>
            <person name="Henrissat B."/>
            <person name="Grigoriev I.V."/>
            <person name="Crouch J.A."/>
            <person name="De Vries R.P."/>
            <person name="Sukno S.A."/>
            <person name="Thon M.R."/>
        </authorList>
    </citation>
    <scope>NUCLEOTIDE SEQUENCE</scope>
    <source>
        <strain evidence="1">CBS 125086</strain>
    </source>
</reference>
<dbReference type="EMBL" id="JAHLJV010000108">
    <property type="protein sequence ID" value="KAK1570237.1"/>
    <property type="molecule type" value="Genomic_DNA"/>
</dbReference>